<evidence type="ECO:0000313" key="2">
    <source>
        <dbReference type="Proteomes" id="UP000199352"/>
    </source>
</evidence>
<name>A0A1H9W2P4_9PSEU</name>
<evidence type="ECO:0008006" key="3">
    <source>
        <dbReference type="Google" id="ProtNLM"/>
    </source>
</evidence>
<proteinExistence type="predicted"/>
<sequence length="90" mass="8990">MSDGYAVDVAAVRVTAERLDDTAAETGAVAAALGGGAGGDLGPGVTAAADELMRSWADRMAALRDGLAEAAGELRSAGAAYLDAEELRHE</sequence>
<reference evidence="2" key="1">
    <citation type="submission" date="2016-10" db="EMBL/GenBank/DDBJ databases">
        <authorList>
            <person name="Varghese N."/>
            <person name="Submissions S."/>
        </authorList>
    </citation>
    <scope>NUCLEOTIDE SEQUENCE [LARGE SCALE GENOMIC DNA]</scope>
    <source>
        <strain evidence="2">CGMCC 4.3525</strain>
    </source>
</reference>
<organism evidence="1 2">
    <name type="scientific">Lentzea xinjiangensis</name>
    <dbReference type="NCBI Taxonomy" id="402600"/>
    <lineage>
        <taxon>Bacteria</taxon>
        <taxon>Bacillati</taxon>
        <taxon>Actinomycetota</taxon>
        <taxon>Actinomycetes</taxon>
        <taxon>Pseudonocardiales</taxon>
        <taxon>Pseudonocardiaceae</taxon>
        <taxon>Lentzea</taxon>
    </lineage>
</organism>
<dbReference type="AlphaFoldDB" id="A0A1H9W2P4"/>
<dbReference type="OrthoDB" id="3694594at2"/>
<protein>
    <recommendedName>
        <fullName evidence="3">Excreted virulence factor EspC, type VII ESX diderm</fullName>
    </recommendedName>
</protein>
<evidence type="ECO:0000313" key="1">
    <source>
        <dbReference type="EMBL" id="SES28031.1"/>
    </source>
</evidence>
<dbReference type="RefSeq" id="WP_089960895.1">
    <property type="nucleotide sequence ID" value="NZ_FOFR01000030.1"/>
</dbReference>
<accession>A0A1H9W2P4</accession>
<dbReference type="STRING" id="402600.SAMN05216188_13020"/>
<dbReference type="EMBL" id="FOFR01000030">
    <property type="protein sequence ID" value="SES28031.1"/>
    <property type="molecule type" value="Genomic_DNA"/>
</dbReference>
<gene>
    <name evidence="1" type="ORF">SAMN05216188_13020</name>
</gene>
<keyword evidence="2" id="KW-1185">Reference proteome</keyword>
<dbReference type="Proteomes" id="UP000199352">
    <property type="component" value="Unassembled WGS sequence"/>
</dbReference>